<evidence type="ECO:0000313" key="2">
    <source>
        <dbReference type="EMBL" id="POW01401.1"/>
    </source>
</evidence>
<dbReference type="EMBL" id="PKSL01000160">
    <property type="protein sequence ID" value="POW01401.1"/>
    <property type="molecule type" value="Genomic_DNA"/>
</dbReference>
<dbReference type="Pfam" id="PF13532">
    <property type="entry name" value="2OG-FeII_Oxy_2"/>
    <property type="match status" value="1"/>
</dbReference>
<dbReference type="GO" id="GO:0005759">
    <property type="term" value="C:mitochondrial matrix"/>
    <property type="evidence" value="ECO:0007669"/>
    <property type="project" value="TreeGrafter"/>
</dbReference>
<dbReference type="Proteomes" id="UP000239156">
    <property type="component" value="Unassembled WGS sequence"/>
</dbReference>
<dbReference type="PANTHER" id="PTHR21052:SF0">
    <property type="entry name" value="ALPHA-KETOGLUTARATE-DEPENDENT DIOXYGENASE ALKB HOMOLOG 7, MITOCHONDRIAL"/>
    <property type="match status" value="1"/>
</dbReference>
<dbReference type="InterPro" id="IPR005123">
    <property type="entry name" value="Oxoglu/Fe-dep_dioxygenase_dom"/>
</dbReference>
<feature type="domain" description="Fe2OG dioxygenase" evidence="1">
    <location>
        <begin position="212"/>
        <end position="316"/>
    </location>
</feature>
<dbReference type="SUPFAM" id="SSF51197">
    <property type="entry name" value="Clavaminate synthase-like"/>
    <property type="match status" value="1"/>
</dbReference>
<dbReference type="VEuPathDB" id="FungiDB:PSTT_12499"/>
<dbReference type="PANTHER" id="PTHR21052">
    <property type="entry name" value="SPERMATOGENESIS ASSOCIATED 11-RELATED"/>
    <property type="match status" value="1"/>
</dbReference>
<dbReference type="InterPro" id="IPR032870">
    <property type="entry name" value="ALKBH7-like"/>
</dbReference>
<dbReference type="InterPro" id="IPR027450">
    <property type="entry name" value="AlkB-like"/>
</dbReference>
<dbReference type="GO" id="GO:0006631">
    <property type="term" value="P:fatty acid metabolic process"/>
    <property type="evidence" value="ECO:0007669"/>
    <property type="project" value="TreeGrafter"/>
</dbReference>
<keyword evidence="3" id="KW-1185">Reference proteome</keyword>
<dbReference type="VEuPathDB" id="FungiDB:PSHT_03811"/>
<dbReference type="AlphaFoldDB" id="A0A2S4UVZ2"/>
<protein>
    <recommendedName>
        <fullName evidence="1">Fe2OG dioxygenase domain-containing protein</fullName>
    </recommendedName>
</protein>
<evidence type="ECO:0000259" key="1">
    <source>
        <dbReference type="PROSITE" id="PS51471"/>
    </source>
</evidence>
<feature type="non-terminal residue" evidence="2">
    <location>
        <position position="1"/>
    </location>
</feature>
<comment type="caution">
    <text evidence="2">The sequence shown here is derived from an EMBL/GenBank/DDBJ whole genome shotgun (WGS) entry which is preliminary data.</text>
</comment>
<dbReference type="InterPro" id="IPR037151">
    <property type="entry name" value="AlkB-like_sf"/>
</dbReference>
<gene>
    <name evidence="2" type="ORF">PSTT_12499</name>
</gene>
<organism evidence="2 3">
    <name type="scientific">Puccinia striiformis</name>
    <dbReference type="NCBI Taxonomy" id="27350"/>
    <lineage>
        <taxon>Eukaryota</taxon>
        <taxon>Fungi</taxon>
        <taxon>Dikarya</taxon>
        <taxon>Basidiomycota</taxon>
        <taxon>Pucciniomycotina</taxon>
        <taxon>Pucciniomycetes</taxon>
        <taxon>Pucciniales</taxon>
        <taxon>Pucciniaceae</taxon>
        <taxon>Puccinia</taxon>
    </lineage>
</organism>
<dbReference type="Gene3D" id="2.60.120.590">
    <property type="entry name" value="Alpha-ketoglutarate-dependent dioxygenase AlkB-like"/>
    <property type="match status" value="1"/>
</dbReference>
<dbReference type="GO" id="GO:0006974">
    <property type="term" value="P:DNA damage response"/>
    <property type="evidence" value="ECO:0007669"/>
    <property type="project" value="InterPro"/>
</dbReference>
<accession>A0A2S4UVZ2</accession>
<dbReference type="GO" id="GO:0016706">
    <property type="term" value="F:2-oxoglutarate-dependent dioxygenase activity"/>
    <property type="evidence" value="ECO:0007669"/>
    <property type="project" value="TreeGrafter"/>
</dbReference>
<reference evidence="2" key="1">
    <citation type="submission" date="2017-12" db="EMBL/GenBank/DDBJ databases">
        <title>Gene loss provides genomic basis for host adaptation in cereal stripe rust fungi.</title>
        <authorList>
            <person name="Xia C."/>
        </authorList>
    </citation>
    <scope>NUCLEOTIDE SEQUENCE [LARGE SCALE GENOMIC DNA]</scope>
    <source>
        <strain evidence="2">93-210</strain>
    </source>
</reference>
<evidence type="ECO:0000313" key="3">
    <source>
        <dbReference type="Proteomes" id="UP000239156"/>
    </source>
</evidence>
<proteinExistence type="predicted"/>
<sequence>LQGSKVTQTMAQIPKAFRAHNLSSTRLMLGCSIDIGNVARRLYSSSSSASISTARTAPNGNLLSQAYSLHDQESGWFEVPVGHSEGHKNVYNPADFVLYPRFLDDQEQDLILDHSLSRLDKLMERPRARKRCHLTRADEKLSTRGAKGFQDEKEYSFEAGHFDEAIARCRWHNSFPDLSITDSSSSTSDTTTSSYESLKLILARLQAILPQSTRPPLIHLLHLSSKGKIDPHVDNLEASGSTIIGLSLGSTRVMRLGHKSVPIDAHLKVLLPPGSVYIQRDSVRYNLQHSIPANDSFRDRQIIGAQRLSVMLRHELTKTHTHNKKRS</sequence>
<name>A0A2S4UVZ2_9BASI</name>
<dbReference type="PROSITE" id="PS51471">
    <property type="entry name" value="FE2OG_OXY"/>
    <property type="match status" value="1"/>
</dbReference>